<evidence type="ECO:0008006" key="4">
    <source>
        <dbReference type="Google" id="ProtNLM"/>
    </source>
</evidence>
<dbReference type="Gene3D" id="1.10.443.10">
    <property type="entry name" value="Intergrase catalytic core"/>
    <property type="match status" value="1"/>
</dbReference>
<gene>
    <name evidence="2" type="ORF">QE152_g15244</name>
</gene>
<keyword evidence="3" id="KW-1185">Reference proteome</keyword>
<evidence type="ECO:0000313" key="2">
    <source>
        <dbReference type="EMBL" id="KAK9730345.1"/>
    </source>
</evidence>
<dbReference type="AlphaFoldDB" id="A0AAW1L8W7"/>
<dbReference type="InterPro" id="IPR013762">
    <property type="entry name" value="Integrase-like_cat_sf"/>
</dbReference>
<accession>A0AAW1L8W7</accession>
<dbReference type="Proteomes" id="UP001458880">
    <property type="component" value="Unassembled WGS sequence"/>
</dbReference>
<dbReference type="EMBL" id="JASPKY010000148">
    <property type="protein sequence ID" value="KAK9730345.1"/>
    <property type="molecule type" value="Genomic_DNA"/>
</dbReference>
<dbReference type="GO" id="GO:0003677">
    <property type="term" value="F:DNA binding"/>
    <property type="evidence" value="ECO:0007669"/>
    <property type="project" value="InterPro"/>
</dbReference>
<comment type="caution">
    <text evidence="2">The sequence shown here is derived from an EMBL/GenBank/DDBJ whole genome shotgun (WGS) entry which is preliminary data.</text>
</comment>
<protein>
    <recommendedName>
        <fullName evidence="4">Tyr recombinase domain-containing protein</fullName>
    </recommendedName>
</protein>
<dbReference type="GO" id="GO:0006310">
    <property type="term" value="P:DNA recombination"/>
    <property type="evidence" value="ECO:0007669"/>
    <property type="project" value="UniProtKB-KW"/>
</dbReference>
<evidence type="ECO:0000256" key="1">
    <source>
        <dbReference type="ARBA" id="ARBA00023172"/>
    </source>
</evidence>
<name>A0AAW1L8W7_POPJA</name>
<evidence type="ECO:0000313" key="3">
    <source>
        <dbReference type="Proteomes" id="UP001458880"/>
    </source>
</evidence>
<dbReference type="SUPFAM" id="SSF56349">
    <property type="entry name" value="DNA breaking-rejoining enzymes"/>
    <property type="match status" value="1"/>
</dbReference>
<reference evidence="2 3" key="1">
    <citation type="journal article" date="2024" name="BMC Genomics">
        <title>De novo assembly and annotation of Popillia japonica's genome with initial clues to its potential as an invasive pest.</title>
        <authorList>
            <person name="Cucini C."/>
            <person name="Boschi S."/>
            <person name="Funari R."/>
            <person name="Cardaioli E."/>
            <person name="Iannotti N."/>
            <person name="Marturano G."/>
            <person name="Paoli F."/>
            <person name="Bruttini M."/>
            <person name="Carapelli A."/>
            <person name="Frati F."/>
            <person name="Nardi F."/>
        </authorList>
    </citation>
    <scope>NUCLEOTIDE SEQUENCE [LARGE SCALE GENOMIC DNA]</scope>
    <source>
        <strain evidence="2">DMR45628</strain>
    </source>
</reference>
<dbReference type="InterPro" id="IPR011010">
    <property type="entry name" value="DNA_brk_join_enz"/>
</dbReference>
<keyword evidence="1" id="KW-0233">DNA recombination</keyword>
<sequence>MLNKYYYYYYKISAVAQELANFLKLDNWKEYTGHALRRMSVTLLVDGGGDFTCLKRHGGWRSSTVAESYIEESRLNKENIAKRILGDVDDSGSTGPSVDIISNITSENNSTIAEN</sequence>
<proteinExistence type="predicted"/>
<organism evidence="2 3">
    <name type="scientific">Popillia japonica</name>
    <name type="common">Japanese beetle</name>
    <dbReference type="NCBI Taxonomy" id="7064"/>
    <lineage>
        <taxon>Eukaryota</taxon>
        <taxon>Metazoa</taxon>
        <taxon>Ecdysozoa</taxon>
        <taxon>Arthropoda</taxon>
        <taxon>Hexapoda</taxon>
        <taxon>Insecta</taxon>
        <taxon>Pterygota</taxon>
        <taxon>Neoptera</taxon>
        <taxon>Endopterygota</taxon>
        <taxon>Coleoptera</taxon>
        <taxon>Polyphaga</taxon>
        <taxon>Scarabaeiformia</taxon>
        <taxon>Scarabaeidae</taxon>
        <taxon>Rutelinae</taxon>
        <taxon>Popillia</taxon>
    </lineage>
</organism>
<dbReference type="GO" id="GO:0015074">
    <property type="term" value="P:DNA integration"/>
    <property type="evidence" value="ECO:0007669"/>
    <property type="project" value="InterPro"/>
</dbReference>